<dbReference type="InterPro" id="IPR052746">
    <property type="entry name" value="MlaB_ABC_Transporter"/>
</dbReference>
<dbReference type="Proteomes" id="UP000019918">
    <property type="component" value="Unassembled WGS sequence"/>
</dbReference>
<dbReference type="InterPro" id="IPR036513">
    <property type="entry name" value="STAS_dom_sf"/>
</dbReference>
<dbReference type="NCBIfam" id="NF033618">
    <property type="entry name" value="mlaB_1"/>
    <property type="match status" value="1"/>
</dbReference>
<dbReference type="EMBL" id="JFHN01000045">
    <property type="protein sequence ID" value="EXU75442.1"/>
    <property type="molecule type" value="Genomic_DNA"/>
</dbReference>
<dbReference type="InterPro" id="IPR058548">
    <property type="entry name" value="MlaB-like_STAS"/>
</dbReference>
<evidence type="ECO:0000313" key="3">
    <source>
        <dbReference type="Proteomes" id="UP000019918"/>
    </source>
</evidence>
<feature type="domain" description="STAS" evidence="1">
    <location>
        <begin position="14"/>
        <end position="98"/>
    </location>
</feature>
<proteinExistence type="predicted"/>
<dbReference type="PROSITE" id="PS50801">
    <property type="entry name" value="STAS"/>
    <property type="match status" value="1"/>
</dbReference>
<dbReference type="OrthoDB" id="5687860at2"/>
<sequence length="98" mass="11251">MRAQLNWRVESHQLLLSGELERQTLMALWDQRESVMTQVDTIDVSALERVDTAGLALLVHLRQIALHQGKTLLFTGITDKLRTLISLYNLQQIIISRN</sequence>
<dbReference type="STRING" id="69222.BG55_09630"/>
<dbReference type="Pfam" id="PF13466">
    <property type="entry name" value="STAS_2"/>
    <property type="match status" value="1"/>
</dbReference>
<comment type="caution">
    <text evidence="2">The sequence shown here is derived from an EMBL/GenBank/DDBJ whole genome shotgun (WGS) entry which is preliminary data.</text>
</comment>
<accession>A0A014PWZ4</accession>
<dbReference type="SUPFAM" id="SSF52091">
    <property type="entry name" value="SpoIIaa-like"/>
    <property type="match status" value="1"/>
</dbReference>
<dbReference type="PATRIC" id="fig|69222.5.peg.1984"/>
<organism evidence="2 3">
    <name type="scientific">Erwinia mallotivora</name>
    <dbReference type="NCBI Taxonomy" id="69222"/>
    <lineage>
        <taxon>Bacteria</taxon>
        <taxon>Pseudomonadati</taxon>
        <taxon>Pseudomonadota</taxon>
        <taxon>Gammaproteobacteria</taxon>
        <taxon>Enterobacterales</taxon>
        <taxon>Erwiniaceae</taxon>
        <taxon>Erwinia</taxon>
    </lineage>
</organism>
<gene>
    <name evidence="2" type="ORF">BG55_09630</name>
</gene>
<dbReference type="InterPro" id="IPR002645">
    <property type="entry name" value="STAS_dom"/>
</dbReference>
<reference evidence="2 3" key="1">
    <citation type="submission" date="2014-02" db="EMBL/GenBank/DDBJ databases">
        <title>Draft genome of Erwinia mallotivora strain BT-MARDI, a papaya dieback pathogen.</title>
        <authorList>
            <person name="Redzuan R."/>
            <person name="Abu Bakar N."/>
            <person name="Badrun R."/>
            <person name="Mohd Raih M.F."/>
            <person name="Rozano L."/>
            <person name="Mat Amin N."/>
        </authorList>
    </citation>
    <scope>NUCLEOTIDE SEQUENCE [LARGE SCALE GENOMIC DNA]</scope>
    <source>
        <strain evidence="2 3">BT-MARDI</strain>
    </source>
</reference>
<name>A0A014PWZ4_9GAMM</name>
<dbReference type="PANTHER" id="PTHR35849:SF1">
    <property type="entry name" value="INTERMEMBRANE PHOSPHOLIPID TRANSPORT SYSTEM BINDING PROTEIN MLAB"/>
    <property type="match status" value="1"/>
</dbReference>
<keyword evidence="3" id="KW-1185">Reference proteome</keyword>
<protein>
    <submittedName>
        <fullName evidence="2">Anti-sigma B factor antagonist</fullName>
    </submittedName>
</protein>
<dbReference type="InterPro" id="IPR049743">
    <property type="entry name" value="MlaB"/>
</dbReference>
<dbReference type="PANTHER" id="PTHR35849">
    <property type="entry name" value="BLR2341 PROTEIN"/>
    <property type="match status" value="1"/>
</dbReference>
<dbReference type="Gene3D" id="3.30.750.24">
    <property type="entry name" value="STAS domain"/>
    <property type="match status" value="1"/>
</dbReference>
<evidence type="ECO:0000259" key="1">
    <source>
        <dbReference type="PROSITE" id="PS50801"/>
    </source>
</evidence>
<evidence type="ECO:0000313" key="2">
    <source>
        <dbReference type="EMBL" id="EXU75442.1"/>
    </source>
</evidence>
<dbReference type="AlphaFoldDB" id="A0A014PWZ4"/>
<dbReference type="CDD" id="cd07043">
    <property type="entry name" value="STAS_anti-anti-sigma_factors"/>
    <property type="match status" value="1"/>
</dbReference>
<dbReference type="RefSeq" id="WP_034936736.1">
    <property type="nucleotide sequence ID" value="NZ_JFHN01000045.1"/>
</dbReference>